<keyword evidence="3" id="KW-1185">Reference proteome</keyword>
<sequence length="331" mass="37558">MPLISVILPVYNGEKTVRETIDSVLTQTFYDLELLVIDDGSIDGTQEILDGVSDPRFQFFSYTNGGLAASRNRGIDRASGKYFAFIDADDLWTETKLEEQLAALQSYPRAAVAYSWTNAIDEWGNVLRPGSHKTYNGNILDRLLLCNVLENGSNPLIRRDAIENVGKYDESLPAAQDWDFYLRLAEKYKFVCVPQAQILYRLSFNSMSTDLSRLEAASVAVVSRAFDNAPASLQYLKPHSMANLYKYYTHRSLEYPRRRRQGLAAIRFFAQLLRHDPGFVRQKRTAITVVLKSFALVLLPLKLAKRAFEKLDRISPPYSLLVDIRLDPPSS</sequence>
<dbReference type="Pfam" id="PF10111">
    <property type="entry name" value="Glyco_tranf_2_2"/>
    <property type="match status" value="1"/>
</dbReference>
<dbReference type="InterPro" id="IPR019290">
    <property type="entry name" value="GlycosylTrfase-like_prok"/>
</dbReference>
<dbReference type="Proteomes" id="UP000621799">
    <property type="component" value="Unassembled WGS sequence"/>
</dbReference>
<dbReference type="AlphaFoldDB" id="A0A928VT66"/>
<evidence type="ECO:0000313" key="2">
    <source>
        <dbReference type="EMBL" id="MBE9039696.1"/>
    </source>
</evidence>
<dbReference type="SUPFAM" id="SSF53448">
    <property type="entry name" value="Nucleotide-diphospho-sugar transferases"/>
    <property type="match status" value="1"/>
</dbReference>
<comment type="caution">
    <text evidence="2">The sequence shown here is derived from an EMBL/GenBank/DDBJ whole genome shotgun (WGS) entry which is preliminary data.</text>
</comment>
<reference evidence="2" key="1">
    <citation type="submission" date="2020-10" db="EMBL/GenBank/DDBJ databases">
        <authorList>
            <person name="Castelo-Branco R."/>
            <person name="Eusebio N."/>
            <person name="Adriana R."/>
            <person name="Vieira A."/>
            <person name="Brugerolle De Fraissinette N."/>
            <person name="Rezende De Castro R."/>
            <person name="Schneider M.P."/>
            <person name="Vasconcelos V."/>
            <person name="Leao P.N."/>
        </authorList>
    </citation>
    <scope>NUCLEOTIDE SEQUENCE</scope>
    <source>
        <strain evidence="2">LEGE 11467</strain>
    </source>
</reference>
<organism evidence="2 3">
    <name type="scientific">Zarconia navalis LEGE 11467</name>
    <dbReference type="NCBI Taxonomy" id="1828826"/>
    <lineage>
        <taxon>Bacteria</taxon>
        <taxon>Bacillati</taxon>
        <taxon>Cyanobacteriota</taxon>
        <taxon>Cyanophyceae</taxon>
        <taxon>Oscillatoriophycideae</taxon>
        <taxon>Oscillatoriales</taxon>
        <taxon>Oscillatoriales incertae sedis</taxon>
        <taxon>Zarconia</taxon>
        <taxon>Zarconia navalis</taxon>
    </lineage>
</organism>
<proteinExistence type="predicted"/>
<name>A0A928VT66_9CYAN</name>
<accession>A0A928VT66</accession>
<dbReference type="InterPro" id="IPR029044">
    <property type="entry name" value="Nucleotide-diphossugar_trans"/>
</dbReference>
<evidence type="ECO:0000259" key="1">
    <source>
        <dbReference type="Pfam" id="PF10111"/>
    </source>
</evidence>
<dbReference type="Gene3D" id="3.90.550.10">
    <property type="entry name" value="Spore Coat Polysaccharide Biosynthesis Protein SpsA, Chain A"/>
    <property type="match status" value="1"/>
</dbReference>
<dbReference type="PANTHER" id="PTHR43685">
    <property type="entry name" value="GLYCOSYLTRANSFERASE"/>
    <property type="match status" value="1"/>
</dbReference>
<evidence type="ECO:0000313" key="3">
    <source>
        <dbReference type="Proteomes" id="UP000621799"/>
    </source>
</evidence>
<feature type="domain" description="Glycosyltransferase 2-like prokaryotic type" evidence="1">
    <location>
        <begin position="5"/>
        <end position="248"/>
    </location>
</feature>
<dbReference type="EMBL" id="JADEXN010000025">
    <property type="protein sequence ID" value="MBE9039696.1"/>
    <property type="molecule type" value="Genomic_DNA"/>
</dbReference>
<gene>
    <name evidence="2" type="ORF">IQ235_02660</name>
</gene>
<protein>
    <submittedName>
        <fullName evidence="2">Glycosyltransferase</fullName>
    </submittedName>
</protein>
<dbReference type="InterPro" id="IPR050834">
    <property type="entry name" value="Glycosyltransf_2"/>
</dbReference>
<dbReference type="RefSeq" id="WP_264319957.1">
    <property type="nucleotide sequence ID" value="NZ_JADEXN010000025.1"/>
</dbReference>
<dbReference type="PANTHER" id="PTHR43685:SF2">
    <property type="entry name" value="GLYCOSYLTRANSFERASE 2-LIKE DOMAIN-CONTAINING PROTEIN"/>
    <property type="match status" value="1"/>
</dbReference>